<protein>
    <submittedName>
        <fullName evidence="4">Short-chain dehydrogenase</fullName>
    </submittedName>
</protein>
<evidence type="ECO:0000256" key="2">
    <source>
        <dbReference type="ARBA" id="ARBA00022857"/>
    </source>
</evidence>
<gene>
    <name evidence="4" type="ORF">CSOJ01_03830</name>
</gene>
<dbReference type="GO" id="GO:0016491">
    <property type="term" value="F:oxidoreductase activity"/>
    <property type="evidence" value="ECO:0007669"/>
    <property type="project" value="UniProtKB-KW"/>
</dbReference>
<evidence type="ECO:0000313" key="4">
    <source>
        <dbReference type="EMBL" id="KAF6814819.1"/>
    </source>
</evidence>
<comment type="similarity">
    <text evidence="1">Belongs to the short-chain dehydrogenases/reductases (SDR) family.</text>
</comment>
<dbReference type="Proteomes" id="UP000652219">
    <property type="component" value="Unassembled WGS sequence"/>
</dbReference>
<evidence type="ECO:0000256" key="1">
    <source>
        <dbReference type="ARBA" id="ARBA00006484"/>
    </source>
</evidence>
<keyword evidence="3" id="KW-0560">Oxidoreductase</keyword>
<dbReference type="PANTHER" id="PTHR24320:SF236">
    <property type="entry name" value="SHORT-CHAIN DEHYDROGENASE-RELATED"/>
    <property type="match status" value="1"/>
</dbReference>
<dbReference type="PRINTS" id="PR00081">
    <property type="entry name" value="GDHRDH"/>
</dbReference>
<dbReference type="Pfam" id="PF00106">
    <property type="entry name" value="adh_short"/>
    <property type="match status" value="1"/>
</dbReference>
<reference evidence="4 5" key="1">
    <citation type="journal article" date="2020" name="Phytopathology">
        <title>Genome Sequence Resources of Colletotrichum truncatum, C. plurivorum, C. musicola, and C. sojae: Four Species Pathogenic to Soybean (Glycine max).</title>
        <authorList>
            <person name="Rogerio F."/>
            <person name="Boufleur T.R."/>
            <person name="Ciampi-Guillardi M."/>
            <person name="Sukno S.A."/>
            <person name="Thon M.R."/>
            <person name="Massola Junior N.S."/>
            <person name="Baroncelli R."/>
        </authorList>
    </citation>
    <scope>NUCLEOTIDE SEQUENCE [LARGE SCALE GENOMIC DNA]</scope>
    <source>
        <strain evidence="4 5">LFN0009</strain>
    </source>
</reference>
<dbReference type="PANTHER" id="PTHR24320">
    <property type="entry name" value="RETINOL DEHYDROGENASE"/>
    <property type="match status" value="1"/>
</dbReference>
<evidence type="ECO:0000313" key="5">
    <source>
        <dbReference type="Proteomes" id="UP000652219"/>
    </source>
</evidence>
<dbReference type="InterPro" id="IPR036291">
    <property type="entry name" value="NAD(P)-bd_dom_sf"/>
</dbReference>
<dbReference type="EMBL" id="WIGN01000040">
    <property type="protein sequence ID" value="KAF6814819.1"/>
    <property type="molecule type" value="Genomic_DNA"/>
</dbReference>
<dbReference type="Gene3D" id="3.40.50.720">
    <property type="entry name" value="NAD(P)-binding Rossmann-like Domain"/>
    <property type="match status" value="1"/>
</dbReference>
<organism evidence="4 5">
    <name type="scientific">Colletotrichum sojae</name>
    <dbReference type="NCBI Taxonomy" id="2175907"/>
    <lineage>
        <taxon>Eukaryota</taxon>
        <taxon>Fungi</taxon>
        <taxon>Dikarya</taxon>
        <taxon>Ascomycota</taxon>
        <taxon>Pezizomycotina</taxon>
        <taxon>Sordariomycetes</taxon>
        <taxon>Hypocreomycetidae</taxon>
        <taxon>Glomerellales</taxon>
        <taxon>Glomerellaceae</taxon>
        <taxon>Colletotrichum</taxon>
        <taxon>Colletotrichum orchidearum species complex</taxon>
    </lineage>
</organism>
<dbReference type="SUPFAM" id="SSF51735">
    <property type="entry name" value="NAD(P)-binding Rossmann-fold domains"/>
    <property type="match status" value="1"/>
</dbReference>
<proteinExistence type="inferred from homology"/>
<keyword evidence="2" id="KW-0521">NADP</keyword>
<dbReference type="InterPro" id="IPR002347">
    <property type="entry name" value="SDR_fam"/>
</dbReference>
<keyword evidence="5" id="KW-1185">Reference proteome</keyword>
<dbReference type="AlphaFoldDB" id="A0A8H6MZI4"/>
<accession>A0A8H6MZI4</accession>
<evidence type="ECO:0000256" key="3">
    <source>
        <dbReference type="ARBA" id="ARBA00023002"/>
    </source>
</evidence>
<sequence>MQSLRSWYTQWYPPSPTFTEVDVPSQAGKVFIVTGGNAGIGFELCKLLYTTGATIYLTTRTEELGEETIKKITSTVPTPDTPGILKSLALDLSDFESIKAAAKRFFGQETHLDVLWNNAGVGSFGLPTGSTTKQGLNCHVGINAVGPLLLTKLLLPKLQAAAKKSAAELGSPTEGVAARRNPGRVRVVWASSNMVDTYSPRGGIDMDLIRRGGSGDVNQDYAMSKSANWALAAEMARRYASGEEGIVAVAQNPGNLNTGAFKGAPEAMMMVLRPLTLSEPKYGAYTELFAGLAPEVAEHGSGAYVIPWGRIMPEEKMARQDIVKAFKPVEEGGQGLAEEFWAWCEDQLEAAD</sequence>
<name>A0A8H6MZI4_9PEZI</name>
<comment type="caution">
    <text evidence="4">The sequence shown here is derived from an EMBL/GenBank/DDBJ whole genome shotgun (WGS) entry which is preliminary data.</text>
</comment>